<dbReference type="AlphaFoldDB" id="A0A9X0AD67"/>
<gene>
    <name evidence="2" type="ORF">OCU04_010965</name>
</gene>
<comment type="caution">
    <text evidence="2">The sequence shown here is derived from an EMBL/GenBank/DDBJ whole genome shotgun (WGS) entry which is preliminary data.</text>
</comment>
<evidence type="ECO:0000256" key="1">
    <source>
        <dbReference type="SAM" id="MobiDB-lite"/>
    </source>
</evidence>
<dbReference type="Proteomes" id="UP001152300">
    <property type="component" value="Unassembled WGS sequence"/>
</dbReference>
<proteinExistence type="predicted"/>
<keyword evidence="3" id="KW-1185">Reference proteome</keyword>
<evidence type="ECO:0000313" key="2">
    <source>
        <dbReference type="EMBL" id="KAJ8060657.1"/>
    </source>
</evidence>
<protein>
    <submittedName>
        <fullName evidence="2">Uncharacterized protein</fullName>
    </submittedName>
</protein>
<name>A0A9X0AD67_9HELO</name>
<organism evidence="2 3">
    <name type="scientific">Sclerotinia nivalis</name>
    <dbReference type="NCBI Taxonomy" id="352851"/>
    <lineage>
        <taxon>Eukaryota</taxon>
        <taxon>Fungi</taxon>
        <taxon>Dikarya</taxon>
        <taxon>Ascomycota</taxon>
        <taxon>Pezizomycotina</taxon>
        <taxon>Leotiomycetes</taxon>
        <taxon>Helotiales</taxon>
        <taxon>Sclerotiniaceae</taxon>
        <taxon>Sclerotinia</taxon>
    </lineage>
</organism>
<reference evidence="2" key="1">
    <citation type="submission" date="2022-11" db="EMBL/GenBank/DDBJ databases">
        <title>Genome Resource of Sclerotinia nivalis Strain SnTB1, a Plant Pathogen Isolated from American Ginseng.</title>
        <authorList>
            <person name="Fan S."/>
        </authorList>
    </citation>
    <scope>NUCLEOTIDE SEQUENCE</scope>
    <source>
        <strain evidence="2">SnTB1</strain>
    </source>
</reference>
<evidence type="ECO:0000313" key="3">
    <source>
        <dbReference type="Proteomes" id="UP001152300"/>
    </source>
</evidence>
<dbReference type="EMBL" id="JAPEIS010000013">
    <property type="protein sequence ID" value="KAJ8060657.1"/>
    <property type="molecule type" value="Genomic_DNA"/>
</dbReference>
<feature type="compositionally biased region" description="Polar residues" evidence="1">
    <location>
        <begin position="35"/>
        <end position="48"/>
    </location>
</feature>
<feature type="region of interest" description="Disordered" evidence="1">
    <location>
        <begin position="30"/>
        <end position="64"/>
    </location>
</feature>
<accession>A0A9X0AD67</accession>
<dbReference type="OrthoDB" id="10501415at2759"/>
<sequence>MMVLAEGYEPKRHNLQLLVSQINECHVCWFPDPESQPQMKQEGETSTDSGGGRQEGNGKGRADD</sequence>